<dbReference type="AlphaFoldDB" id="A0A6P2G601"/>
<sequence length="115" mass="12982">MPPSPGRPSIASDDRRSEPLVIRRHDIAVVALSRLEKPVTSLRKEMITVWRWTHSQDANISAVFTQKLQRALMSKFGRARIIRFAFPAVKAMIRTCVGMHLSIASCKTLSQRIGK</sequence>
<evidence type="ECO:0000313" key="2">
    <source>
        <dbReference type="Proteomes" id="UP000494201"/>
    </source>
</evidence>
<name>A0A6P2G601_9BURK</name>
<dbReference type="EMBL" id="CABVLY010000003">
    <property type="protein sequence ID" value="VVU48541.1"/>
    <property type="molecule type" value="Genomic_DNA"/>
</dbReference>
<dbReference type="Proteomes" id="UP000494201">
    <property type="component" value="Unassembled WGS sequence"/>
</dbReference>
<proteinExistence type="predicted"/>
<protein>
    <submittedName>
        <fullName evidence="1">Uncharacterized protein</fullName>
    </submittedName>
</protein>
<evidence type="ECO:0000313" key="1">
    <source>
        <dbReference type="EMBL" id="VVU48541.1"/>
    </source>
</evidence>
<accession>A0A6P2G601</accession>
<organism evidence="1 2">
    <name type="scientific">Burkholderia anthina</name>
    <dbReference type="NCBI Taxonomy" id="179879"/>
    <lineage>
        <taxon>Bacteria</taxon>
        <taxon>Pseudomonadati</taxon>
        <taxon>Pseudomonadota</taxon>
        <taxon>Betaproteobacteria</taxon>
        <taxon>Burkholderiales</taxon>
        <taxon>Burkholderiaceae</taxon>
        <taxon>Burkholderia</taxon>
        <taxon>Burkholderia cepacia complex</taxon>
    </lineage>
</organism>
<gene>
    <name evidence="1" type="ORF">BAN20980_01240</name>
</gene>
<reference evidence="1 2" key="1">
    <citation type="submission" date="2019-09" db="EMBL/GenBank/DDBJ databases">
        <authorList>
            <person name="Depoorter E."/>
        </authorList>
    </citation>
    <scope>NUCLEOTIDE SEQUENCE [LARGE SCALE GENOMIC DNA]</scope>
    <source>
        <strain evidence="1">LMG 20980</strain>
    </source>
</reference>